<feature type="region of interest" description="Disordered" evidence="4">
    <location>
        <begin position="289"/>
        <end position="319"/>
    </location>
</feature>
<feature type="compositionally biased region" description="Polar residues" evidence="4">
    <location>
        <begin position="27"/>
        <end position="43"/>
    </location>
</feature>
<evidence type="ECO:0000256" key="2">
    <source>
        <dbReference type="ARBA" id="ARBA00023163"/>
    </source>
</evidence>
<dbReference type="Pfam" id="PF00536">
    <property type="entry name" value="SAM_1"/>
    <property type="match status" value="1"/>
</dbReference>
<dbReference type="Gene3D" id="1.10.150.50">
    <property type="entry name" value="Transcription Factor, Ets-1"/>
    <property type="match status" value="1"/>
</dbReference>
<dbReference type="PANTHER" id="PTHR10417:SF15">
    <property type="entry name" value="STERILE ALPHA MOTIF DOMAIN-CONTAINING 11"/>
    <property type="match status" value="1"/>
</dbReference>
<dbReference type="PROSITE" id="PS50105">
    <property type="entry name" value="SAM_DOMAIN"/>
    <property type="match status" value="1"/>
</dbReference>
<feature type="compositionally biased region" description="Basic and acidic residues" evidence="4">
    <location>
        <begin position="565"/>
        <end position="581"/>
    </location>
</feature>
<feature type="region of interest" description="Disordered" evidence="4">
    <location>
        <begin position="441"/>
        <end position="481"/>
    </location>
</feature>
<dbReference type="InterPro" id="IPR013761">
    <property type="entry name" value="SAM/pointed_sf"/>
</dbReference>
<keyword evidence="8" id="KW-1185">Reference proteome</keyword>
<feature type="compositionally biased region" description="Low complexity" evidence="4">
    <location>
        <begin position="307"/>
        <end position="319"/>
    </location>
</feature>
<proteinExistence type="predicted"/>
<feature type="region of interest" description="Disordered" evidence="4">
    <location>
        <begin position="692"/>
        <end position="752"/>
    </location>
</feature>
<sequence length="1198" mass="132094">MRRESKRRSSKRSSEPGGNNIAARTRAFSSSALEETAANSTCTDDAGEKGRRRRHSNSHDHKGDENHIKISNSKQTLNSENNGEPIEESPCSDMDLKVAVQDSKKNQMSCDKNSEKEPDDSEKEPGKSEADEETSRADTLPTSSTNRKQSPGPETLKRPLTDIENETVGKIENVPNQQHLLSAAQLYSSLNLLAARALLVKQEPMDVPVAEKYAQSLLANINGRYLGHDNNVGFGVGSGGENFNFLDNFVSSLPRPPPELSPDSFANRIRHNASASMVVMRNNAAKSVGLSAGNGESPTGNNPRNVGLGSTAPSGSGASGLHQFVTRYTIERPDDPVRSGFEICLEGDENNPIIEVECGGNKGRLYVTKLCQGSKGQSILFNDEWMTPNEFQFISGRETAKDWKRSIRHCGKSLKTLMTKGILQMHPPVCECNYCKGHGPALAEKSSKKRPSIPSTPNERKNSSPDRMRPTSTTPVLAGIPESTSIALHKSGRDGGLNSIISQLHNKKTGSDVTSINGDEFLDLSVRVPSRNTSNFMNGRKRQRDASQRNEFNEGPELPLKRRHSNCDSDSKSIQRDDDKLTPLCLSSNSPEDGNDAQRNGSFFNEPKREGTKNNSEAFDLSRTNGNRPSRNYSNKNNSPSFGYSYPDLRGQRSGCGPDFNDYNEYALFKAIKHAIANPSAPCTDRACTPPRMENFSSSSHPGRGGFINLDSTSPRAASSRGYDVPSPRATSRDQFPMMELRSPFPKPDNSRGLDSYYDQRYGQRHGFNPFESPIGPNKSPLTVLHHHPNQYNNCNGPQSSRRYYPMPPPQSHGHGMDDRGYKTAGDSNKRFSVGAGMRQDRKNRLHRPISRKPPSFSDKRAIENADAAQKNHKMLDLQNHAIPMMSLTYSKKGARNSGKELTNGTQNKNGERKSESSPPSVSTNRRHTAFGYEEIGIKSDVMRRLSSSAPPPALSNSSHYNGKQGVVDENNNATKSSDEVPQNEAQGSVFDYAKPRAKSISPPHSPPLYDGGKRSNLPYDGIRPESCLSGYVDSPTENVTFAQQQIELLRWRELSSAIEDMGGWTTESVCDFLKDIGCEQYQEIFRENCIDGDALPLLMEGHLVEKMGLKLGHALKVIARVHRHLGNHCALVSDRLSLSRFSTPLHLGYLRHFSSSEADEKAGSVSPKTNSENRDEVLEQNPDDAQFNKEVEKTTGV</sequence>
<dbReference type="PROSITE" id="PS50864">
    <property type="entry name" value="SAND"/>
    <property type="match status" value="1"/>
</dbReference>
<dbReference type="SMART" id="SM00258">
    <property type="entry name" value="SAND"/>
    <property type="match status" value="1"/>
</dbReference>
<feature type="compositionally biased region" description="Basic and acidic residues" evidence="4">
    <location>
        <begin position="57"/>
        <end position="68"/>
    </location>
</feature>
<dbReference type="Proteomes" id="UP001642483">
    <property type="component" value="Unassembled WGS sequence"/>
</dbReference>
<feature type="compositionally biased region" description="Polar residues" evidence="4">
    <location>
        <begin position="613"/>
        <end position="642"/>
    </location>
</feature>
<organism evidence="7 8">
    <name type="scientific">Clavelina lepadiformis</name>
    <name type="common">Light-bulb sea squirt</name>
    <name type="synonym">Ascidia lepadiformis</name>
    <dbReference type="NCBI Taxonomy" id="159417"/>
    <lineage>
        <taxon>Eukaryota</taxon>
        <taxon>Metazoa</taxon>
        <taxon>Chordata</taxon>
        <taxon>Tunicata</taxon>
        <taxon>Ascidiacea</taxon>
        <taxon>Aplousobranchia</taxon>
        <taxon>Clavelinidae</taxon>
        <taxon>Clavelina</taxon>
    </lineage>
</organism>
<feature type="compositionally biased region" description="Basic and acidic residues" evidence="4">
    <location>
        <begin position="123"/>
        <end position="136"/>
    </location>
</feature>
<feature type="compositionally biased region" description="Basic and acidic residues" evidence="4">
    <location>
        <begin position="458"/>
        <end position="469"/>
    </location>
</feature>
<dbReference type="SUPFAM" id="SSF47769">
    <property type="entry name" value="SAM/Pointed domain"/>
    <property type="match status" value="1"/>
</dbReference>
<dbReference type="PANTHER" id="PTHR10417">
    <property type="entry name" value="GLUCOCORTICOID MODULATORY ELEMENT-BINDING PROTEIN"/>
    <property type="match status" value="1"/>
</dbReference>
<feature type="compositionally biased region" description="Basic residues" evidence="4">
    <location>
        <begin position="842"/>
        <end position="851"/>
    </location>
</feature>
<evidence type="ECO:0000256" key="3">
    <source>
        <dbReference type="ARBA" id="ARBA00023242"/>
    </source>
</evidence>
<evidence type="ECO:0000259" key="6">
    <source>
        <dbReference type="PROSITE" id="PS50864"/>
    </source>
</evidence>
<dbReference type="InterPro" id="IPR000770">
    <property type="entry name" value="SAND_dom"/>
</dbReference>
<feature type="compositionally biased region" description="Polar residues" evidence="4">
    <location>
        <begin position="900"/>
        <end position="909"/>
    </location>
</feature>
<evidence type="ECO:0000313" key="7">
    <source>
        <dbReference type="EMBL" id="CAK8671969.1"/>
    </source>
</evidence>
<dbReference type="InterPro" id="IPR001660">
    <property type="entry name" value="SAM"/>
</dbReference>
<dbReference type="SUPFAM" id="SSF63763">
    <property type="entry name" value="SAND domain-like"/>
    <property type="match status" value="1"/>
</dbReference>
<feature type="region of interest" description="Disordered" evidence="4">
    <location>
        <begin position="828"/>
        <end position="861"/>
    </location>
</feature>
<evidence type="ECO:0000313" key="8">
    <source>
        <dbReference type="Proteomes" id="UP001642483"/>
    </source>
</evidence>
<evidence type="ECO:0000256" key="1">
    <source>
        <dbReference type="ARBA" id="ARBA00023015"/>
    </source>
</evidence>
<comment type="caution">
    <text evidence="7">The sequence shown here is derived from an EMBL/GenBank/DDBJ whole genome shotgun (WGS) entry which is preliminary data.</text>
</comment>
<feature type="region of interest" description="Disordered" evidence="4">
    <location>
        <begin position="894"/>
        <end position="986"/>
    </location>
</feature>
<feature type="compositionally biased region" description="Polar residues" evidence="4">
    <location>
        <begin position="585"/>
        <end position="603"/>
    </location>
</feature>
<dbReference type="Pfam" id="PF01342">
    <property type="entry name" value="SAND"/>
    <property type="match status" value="1"/>
</dbReference>
<feature type="compositionally biased region" description="Polar residues" evidence="4">
    <location>
        <begin position="140"/>
        <end position="149"/>
    </location>
</feature>
<feature type="compositionally biased region" description="Polar residues" evidence="4">
    <location>
        <begin position="970"/>
        <end position="986"/>
    </location>
</feature>
<keyword evidence="2" id="KW-0804">Transcription</keyword>
<feature type="domain" description="SAND" evidence="6">
    <location>
        <begin position="342"/>
        <end position="424"/>
    </location>
</feature>
<feature type="compositionally biased region" description="Polar residues" evidence="4">
    <location>
        <begin position="69"/>
        <end position="82"/>
    </location>
</feature>
<dbReference type="SMART" id="SM00454">
    <property type="entry name" value="SAM"/>
    <property type="match status" value="1"/>
</dbReference>
<feature type="compositionally biased region" description="Polar residues" evidence="4">
    <location>
        <begin position="294"/>
        <end position="304"/>
    </location>
</feature>
<dbReference type="InterPro" id="IPR010919">
    <property type="entry name" value="SAND-like_dom_sf"/>
</dbReference>
<accession>A0ABP0EWZ0</accession>
<feature type="region of interest" description="Disordered" evidence="4">
    <location>
        <begin position="1"/>
        <end position="161"/>
    </location>
</feature>
<keyword evidence="1" id="KW-0805">Transcription regulation</keyword>
<feature type="compositionally biased region" description="Basic and acidic residues" evidence="4">
    <location>
        <begin position="1187"/>
        <end position="1198"/>
    </location>
</feature>
<gene>
    <name evidence="7" type="ORF">CVLEPA_LOCUS986</name>
</gene>
<reference evidence="7 8" key="1">
    <citation type="submission" date="2024-02" db="EMBL/GenBank/DDBJ databases">
        <authorList>
            <person name="Daric V."/>
            <person name="Darras S."/>
        </authorList>
    </citation>
    <scope>NUCLEOTIDE SEQUENCE [LARGE SCALE GENOMIC DNA]</scope>
</reference>
<dbReference type="EMBL" id="CAWYQH010000001">
    <property type="protein sequence ID" value="CAK8671969.1"/>
    <property type="molecule type" value="Genomic_DNA"/>
</dbReference>
<evidence type="ECO:0000256" key="4">
    <source>
        <dbReference type="SAM" id="MobiDB-lite"/>
    </source>
</evidence>
<protein>
    <submittedName>
        <fullName evidence="7">Uncharacterized protein</fullName>
    </submittedName>
</protein>
<feature type="region of interest" description="Disordered" evidence="4">
    <location>
        <begin position="531"/>
        <end position="650"/>
    </location>
</feature>
<evidence type="ECO:0000259" key="5">
    <source>
        <dbReference type="PROSITE" id="PS50105"/>
    </source>
</evidence>
<dbReference type="Gene3D" id="3.10.390.10">
    <property type="entry name" value="SAND domain-like"/>
    <property type="match status" value="1"/>
</dbReference>
<keyword evidence="3" id="KW-0539">Nucleus</keyword>
<name>A0ABP0EWZ0_CLALP</name>
<feature type="region of interest" description="Disordered" evidence="4">
    <location>
        <begin position="1157"/>
        <end position="1198"/>
    </location>
</feature>
<feature type="region of interest" description="Disordered" evidence="4">
    <location>
        <begin position="997"/>
        <end position="1016"/>
    </location>
</feature>
<feature type="domain" description="SAM" evidence="5">
    <location>
        <begin position="1065"/>
        <end position="1110"/>
    </location>
</feature>
<feature type="compositionally biased region" description="Basic residues" evidence="4">
    <location>
        <begin position="1"/>
        <end position="11"/>
    </location>
</feature>